<dbReference type="InterPro" id="IPR016161">
    <property type="entry name" value="Ald_DH/histidinol_DH"/>
</dbReference>
<dbReference type="PANTHER" id="PTHR43353">
    <property type="entry name" value="SUCCINATE-SEMIALDEHYDE DEHYDROGENASE, MITOCHONDRIAL"/>
    <property type="match status" value="1"/>
</dbReference>
<name>A0ABR2MKN4_9ASPA</name>
<comment type="caution">
    <text evidence="3">The sequence shown here is derived from an EMBL/GenBank/DDBJ whole genome shotgun (WGS) entry which is preliminary data.</text>
</comment>
<dbReference type="SUPFAM" id="SSF53720">
    <property type="entry name" value="ALDH-like"/>
    <property type="match status" value="1"/>
</dbReference>
<dbReference type="Proteomes" id="UP001412067">
    <property type="component" value="Unassembled WGS sequence"/>
</dbReference>
<feature type="domain" description="Aldehyde dehydrogenase" evidence="2">
    <location>
        <begin position="131"/>
        <end position="185"/>
    </location>
</feature>
<evidence type="ECO:0000256" key="1">
    <source>
        <dbReference type="ARBA" id="ARBA00023002"/>
    </source>
</evidence>
<protein>
    <recommendedName>
        <fullName evidence="2">Aldehyde dehydrogenase domain-containing protein</fullName>
    </recommendedName>
</protein>
<dbReference type="InterPro" id="IPR015590">
    <property type="entry name" value="Aldehyde_DH_dom"/>
</dbReference>
<dbReference type="EMBL" id="JBBWWR010000006">
    <property type="protein sequence ID" value="KAK8964636.1"/>
    <property type="molecule type" value="Genomic_DNA"/>
</dbReference>
<dbReference type="InterPro" id="IPR050740">
    <property type="entry name" value="Aldehyde_DH_Superfamily"/>
</dbReference>
<evidence type="ECO:0000313" key="4">
    <source>
        <dbReference type="Proteomes" id="UP001412067"/>
    </source>
</evidence>
<evidence type="ECO:0000259" key="2">
    <source>
        <dbReference type="Pfam" id="PF00171"/>
    </source>
</evidence>
<gene>
    <name evidence="3" type="ORF">KSP40_PGU015418</name>
</gene>
<dbReference type="Gene3D" id="3.40.605.10">
    <property type="entry name" value="Aldehyde Dehydrogenase, Chain A, domain 1"/>
    <property type="match status" value="1"/>
</dbReference>
<keyword evidence="4" id="KW-1185">Reference proteome</keyword>
<dbReference type="Pfam" id="PF00171">
    <property type="entry name" value="Aldedh"/>
    <property type="match status" value="1"/>
</dbReference>
<proteinExistence type="predicted"/>
<dbReference type="PANTHER" id="PTHR43353:SF5">
    <property type="entry name" value="SUCCINATE-SEMIALDEHYDE DEHYDROGENASE, MITOCHONDRIAL"/>
    <property type="match status" value="1"/>
</dbReference>
<dbReference type="InterPro" id="IPR016162">
    <property type="entry name" value="Ald_DH_N"/>
</dbReference>
<accession>A0ABR2MKN4</accession>
<organism evidence="3 4">
    <name type="scientific">Platanthera guangdongensis</name>
    <dbReference type="NCBI Taxonomy" id="2320717"/>
    <lineage>
        <taxon>Eukaryota</taxon>
        <taxon>Viridiplantae</taxon>
        <taxon>Streptophyta</taxon>
        <taxon>Embryophyta</taxon>
        <taxon>Tracheophyta</taxon>
        <taxon>Spermatophyta</taxon>
        <taxon>Magnoliopsida</taxon>
        <taxon>Liliopsida</taxon>
        <taxon>Asparagales</taxon>
        <taxon>Orchidaceae</taxon>
        <taxon>Orchidoideae</taxon>
        <taxon>Orchideae</taxon>
        <taxon>Orchidinae</taxon>
        <taxon>Platanthera</taxon>
    </lineage>
</organism>
<evidence type="ECO:0000313" key="3">
    <source>
        <dbReference type="EMBL" id="KAK8964636.1"/>
    </source>
</evidence>
<reference evidence="3 4" key="1">
    <citation type="journal article" date="2022" name="Nat. Plants">
        <title>Genomes of leafy and leafless Platanthera orchids illuminate the evolution of mycoheterotrophy.</title>
        <authorList>
            <person name="Li M.H."/>
            <person name="Liu K.W."/>
            <person name="Li Z."/>
            <person name="Lu H.C."/>
            <person name="Ye Q.L."/>
            <person name="Zhang D."/>
            <person name="Wang J.Y."/>
            <person name="Li Y.F."/>
            <person name="Zhong Z.M."/>
            <person name="Liu X."/>
            <person name="Yu X."/>
            <person name="Liu D.K."/>
            <person name="Tu X.D."/>
            <person name="Liu B."/>
            <person name="Hao Y."/>
            <person name="Liao X.Y."/>
            <person name="Jiang Y.T."/>
            <person name="Sun W.H."/>
            <person name="Chen J."/>
            <person name="Chen Y.Q."/>
            <person name="Ai Y."/>
            <person name="Zhai J.W."/>
            <person name="Wu S.S."/>
            <person name="Zhou Z."/>
            <person name="Hsiao Y.Y."/>
            <person name="Wu W.L."/>
            <person name="Chen Y.Y."/>
            <person name="Lin Y.F."/>
            <person name="Hsu J.L."/>
            <person name="Li C.Y."/>
            <person name="Wang Z.W."/>
            <person name="Zhao X."/>
            <person name="Zhong W.Y."/>
            <person name="Ma X.K."/>
            <person name="Ma L."/>
            <person name="Huang J."/>
            <person name="Chen G.Z."/>
            <person name="Huang M.Z."/>
            <person name="Huang L."/>
            <person name="Peng D.H."/>
            <person name="Luo Y.B."/>
            <person name="Zou S.Q."/>
            <person name="Chen S.P."/>
            <person name="Lan S."/>
            <person name="Tsai W.C."/>
            <person name="Van de Peer Y."/>
            <person name="Liu Z.J."/>
        </authorList>
    </citation>
    <scope>NUCLEOTIDE SEQUENCE [LARGE SCALE GENOMIC DNA]</scope>
    <source>
        <strain evidence="3">Lor288</strain>
    </source>
</reference>
<keyword evidence="1" id="KW-0560">Oxidoreductase</keyword>
<sequence>MLTVSRKQFISTALPSVAPISSAGSSFVPPLFARRTVSCRSSPNFISPAPSSVSLISSAAPSFSADRTTDLRAPRTGLATALHRFTSADFLSPLIVVTVHQDCALWQLSASTKWATLFTRLPPRFSSSRRYDLLLSHKDDLALLITLEQGKPLKEALTEVIYGANFLEFFAKEAKRIYGDIIPPTLNDCRLLVFKEVEEV</sequence>